<comment type="similarity">
    <text evidence="1">Belongs to the LysR transcriptional regulatory family.</text>
</comment>
<dbReference type="Pfam" id="PF00126">
    <property type="entry name" value="HTH_1"/>
    <property type="match status" value="1"/>
</dbReference>
<dbReference type="Gene3D" id="1.10.10.10">
    <property type="entry name" value="Winged helix-like DNA-binding domain superfamily/Winged helix DNA-binding domain"/>
    <property type="match status" value="1"/>
</dbReference>
<dbReference type="Gene3D" id="3.40.190.290">
    <property type="match status" value="1"/>
</dbReference>
<evidence type="ECO:0000256" key="4">
    <source>
        <dbReference type="ARBA" id="ARBA00023163"/>
    </source>
</evidence>
<dbReference type="RefSeq" id="WP_079588230.1">
    <property type="nucleotide sequence ID" value="NZ_CP154629.1"/>
</dbReference>
<dbReference type="EMBL" id="FUYN01000001">
    <property type="protein sequence ID" value="SKB24983.1"/>
    <property type="molecule type" value="Genomic_DNA"/>
</dbReference>
<organism evidence="6 7">
    <name type="scientific">Acetoanaerobium noterae</name>
    <dbReference type="NCBI Taxonomy" id="745369"/>
    <lineage>
        <taxon>Bacteria</taxon>
        <taxon>Bacillati</taxon>
        <taxon>Bacillota</taxon>
        <taxon>Clostridia</taxon>
        <taxon>Peptostreptococcales</taxon>
        <taxon>Filifactoraceae</taxon>
        <taxon>Acetoanaerobium</taxon>
    </lineage>
</organism>
<accession>A0A1T4ZRN6</accession>
<sequence>MDFRQLESFIAIAKNKSFSKAARELYLTQPTLSNHMQNLEKELGTFLLNRTNREISLTRAGEIFYDYAQKILSLKDTAQYNLGEYVGKIEGTLTINASTIPEQYIIPSLLTDFSSLYPNITYKVNHLDSFEIVESLKDCKIPFGFTGSFFKDSSLEYLPIMKDDLVLITPVDFDNESEVVSLETLQTLPLVLREEGSGTRNLLSKELKRHKISIYDLKIKSMAENTQTIKSLVQAGLCCSIVSSKAIENELKLGLIKKYKVADLNLERNFYFVYSKERIFSHLEKNFIDYIASIYK</sequence>
<dbReference type="PANTHER" id="PTHR30126:SF64">
    <property type="entry name" value="HTH-TYPE TRANSCRIPTIONAL REGULATOR CITR"/>
    <property type="match status" value="1"/>
</dbReference>
<evidence type="ECO:0000256" key="2">
    <source>
        <dbReference type="ARBA" id="ARBA00023015"/>
    </source>
</evidence>
<dbReference type="AlphaFoldDB" id="A0A1T4ZRN6"/>
<gene>
    <name evidence="6" type="ORF">SAMN02745120_0229</name>
</gene>
<keyword evidence="7" id="KW-1185">Reference proteome</keyword>
<protein>
    <submittedName>
        <fullName evidence="6">DNA-binding transcriptional regulator, LysR family</fullName>
    </submittedName>
</protein>
<dbReference type="PRINTS" id="PR00039">
    <property type="entry name" value="HTHLYSR"/>
</dbReference>
<name>A0A1T4ZRN6_9FIRM</name>
<keyword evidence="4" id="KW-0804">Transcription</keyword>
<proteinExistence type="inferred from homology"/>
<keyword evidence="2" id="KW-0805">Transcription regulation</keyword>
<dbReference type="PANTHER" id="PTHR30126">
    <property type="entry name" value="HTH-TYPE TRANSCRIPTIONAL REGULATOR"/>
    <property type="match status" value="1"/>
</dbReference>
<dbReference type="InterPro" id="IPR036388">
    <property type="entry name" value="WH-like_DNA-bd_sf"/>
</dbReference>
<dbReference type="InterPro" id="IPR036390">
    <property type="entry name" value="WH_DNA-bd_sf"/>
</dbReference>
<dbReference type="GO" id="GO:0003700">
    <property type="term" value="F:DNA-binding transcription factor activity"/>
    <property type="evidence" value="ECO:0007669"/>
    <property type="project" value="InterPro"/>
</dbReference>
<dbReference type="FunFam" id="1.10.10.10:FF:000001">
    <property type="entry name" value="LysR family transcriptional regulator"/>
    <property type="match status" value="1"/>
</dbReference>
<evidence type="ECO:0000259" key="5">
    <source>
        <dbReference type="PROSITE" id="PS50931"/>
    </source>
</evidence>
<dbReference type="SUPFAM" id="SSF46785">
    <property type="entry name" value="Winged helix' DNA-binding domain"/>
    <property type="match status" value="1"/>
</dbReference>
<dbReference type="PROSITE" id="PS50931">
    <property type="entry name" value="HTH_LYSR"/>
    <property type="match status" value="1"/>
</dbReference>
<dbReference type="GO" id="GO:0000976">
    <property type="term" value="F:transcription cis-regulatory region binding"/>
    <property type="evidence" value="ECO:0007669"/>
    <property type="project" value="TreeGrafter"/>
</dbReference>
<keyword evidence="3 6" id="KW-0238">DNA-binding</keyword>
<dbReference type="NCBIfam" id="NF040786">
    <property type="entry name" value="LysR_Sec_metab"/>
    <property type="match status" value="1"/>
</dbReference>
<dbReference type="Proteomes" id="UP000243406">
    <property type="component" value="Unassembled WGS sequence"/>
</dbReference>
<reference evidence="7" key="1">
    <citation type="submission" date="2017-02" db="EMBL/GenBank/DDBJ databases">
        <authorList>
            <person name="Varghese N."/>
            <person name="Submissions S."/>
        </authorList>
    </citation>
    <scope>NUCLEOTIDE SEQUENCE [LARGE SCALE GENOMIC DNA]</scope>
    <source>
        <strain evidence="7">ATCC 35199</strain>
    </source>
</reference>
<feature type="domain" description="HTH lysR-type" evidence="5">
    <location>
        <begin position="1"/>
        <end position="58"/>
    </location>
</feature>
<dbReference type="OrthoDB" id="9785745at2"/>
<evidence type="ECO:0000256" key="3">
    <source>
        <dbReference type="ARBA" id="ARBA00023125"/>
    </source>
</evidence>
<dbReference type="Pfam" id="PF03466">
    <property type="entry name" value="LysR_substrate"/>
    <property type="match status" value="1"/>
</dbReference>
<evidence type="ECO:0000256" key="1">
    <source>
        <dbReference type="ARBA" id="ARBA00009437"/>
    </source>
</evidence>
<dbReference type="InterPro" id="IPR047788">
    <property type="entry name" value="LysR-like_Sec_metab"/>
</dbReference>
<dbReference type="InterPro" id="IPR000847">
    <property type="entry name" value="LysR_HTH_N"/>
</dbReference>
<dbReference type="InterPro" id="IPR005119">
    <property type="entry name" value="LysR_subst-bd"/>
</dbReference>
<dbReference type="SUPFAM" id="SSF53850">
    <property type="entry name" value="Periplasmic binding protein-like II"/>
    <property type="match status" value="1"/>
</dbReference>
<evidence type="ECO:0000313" key="7">
    <source>
        <dbReference type="Proteomes" id="UP000243406"/>
    </source>
</evidence>
<evidence type="ECO:0000313" key="6">
    <source>
        <dbReference type="EMBL" id="SKB24983.1"/>
    </source>
</evidence>